<dbReference type="OrthoDB" id="1836792at2759"/>
<dbReference type="EMBL" id="SSTE01020484">
    <property type="protein sequence ID" value="KAA0034034.1"/>
    <property type="molecule type" value="Genomic_DNA"/>
</dbReference>
<name>A0A5A7SS47_CUCMM</name>
<evidence type="ECO:0000313" key="2">
    <source>
        <dbReference type="EMBL" id="KAA0034034.1"/>
    </source>
</evidence>
<dbReference type="AlphaFoldDB" id="A0A5A7SS47"/>
<dbReference type="Proteomes" id="UP000321393">
    <property type="component" value="Unassembled WGS sequence"/>
</dbReference>
<accession>A0A5A7SS47</accession>
<feature type="compositionally biased region" description="Basic and acidic residues" evidence="1">
    <location>
        <begin position="10"/>
        <end position="22"/>
    </location>
</feature>
<reference evidence="2 3" key="1">
    <citation type="submission" date="2019-08" db="EMBL/GenBank/DDBJ databases">
        <title>Draft genome sequences of two oriental melons (Cucumis melo L. var makuwa).</title>
        <authorList>
            <person name="Kwon S.-Y."/>
        </authorList>
    </citation>
    <scope>NUCLEOTIDE SEQUENCE [LARGE SCALE GENOMIC DNA]</scope>
    <source>
        <strain evidence="3">cv. SW 3</strain>
        <tissue evidence="2">Leaf</tissue>
    </source>
</reference>
<evidence type="ECO:0000313" key="3">
    <source>
        <dbReference type="Proteomes" id="UP000321393"/>
    </source>
</evidence>
<organism evidence="2 3">
    <name type="scientific">Cucumis melo var. makuwa</name>
    <name type="common">Oriental melon</name>
    <dbReference type="NCBI Taxonomy" id="1194695"/>
    <lineage>
        <taxon>Eukaryota</taxon>
        <taxon>Viridiplantae</taxon>
        <taxon>Streptophyta</taxon>
        <taxon>Embryophyta</taxon>
        <taxon>Tracheophyta</taxon>
        <taxon>Spermatophyta</taxon>
        <taxon>Magnoliopsida</taxon>
        <taxon>eudicotyledons</taxon>
        <taxon>Gunneridae</taxon>
        <taxon>Pentapetalae</taxon>
        <taxon>rosids</taxon>
        <taxon>fabids</taxon>
        <taxon>Cucurbitales</taxon>
        <taxon>Cucurbitaceae</taxon>
        <taxon>Benincaseae</taxon>
        <taxon>Cucumis</taxon>
    </lineage>
</organism>
<proteinExistence type="predicted"/>
<feature type="region of interest" description="Disordered" evidence="1">
    <location>
        <begin position="1"/>
        <end position="23"/>
    </location>
</feature>
<feature type="compositionally biased region" description="Polar residues" evidence="1">
    <location>
        <begin position="134"/>
        <end position="148"/>
    </location>
</feature>
<gene>
    <name evidence="2" type="ORF">E6C27_scaffold65G00180</name>
</gene>
<comment type="caution">
    <text evidence="2">The sequence shown here is derived from an EMBL/GenBank/DDBJ whole genome shotgun (WGS) entry which is preliminary data.</text>
</comment>
<feature type="region of interest" description="Disordered" evidence="1">
    <location>
        <begin position="95"/>
        <end position="148"/>
    </location>
</feature>
<sequence length="148" mass="16052">MAATLEEETKEDKDESDSSKSDRHWKRLLKKAKVSALNAHLEGLIELDNDESLTGPHAVDSAKKVGTLKTPVSKPAKQSLRSSALLEVIRRGKMTVGGKDIGSPPSKGDVCPKEPLQKVSSTHAPLKCFESPLDASNRQTTRNPEPSQ</sequence>
<evidence type="ECO:0000256" key="1">
    <source>
        <dbReference type="SAM" id="MobiDB-lite"/>
    </source>
</evidence>
<protein>
    <submittedName>
        <fullName evidence="2">Uncharacterized protein</fullName>
    </submittedName>
</protein>